<proteinExistence type="predicted"/>
<dbReference type="AlphaFoldDB" id="A0A9E6SVJ3"/>
<sequence length="179" mass="20561">MTRHRLIVCELCCKAGLVWQGLTHDLSKYSPTEFATGMRYFQGTFSPNAAQRDAEGYSTAWLHHKGRNRHHFEYWTDIVKGSDGSLVGVPMPTRYVIEMFCDRIAASKVYEKEAYTDASSLIYFSRELGLPRIPMHPDTAAFLYVLLDMLAERGEEATFAYIRENIVAPRYVYTPKGRF</sequence>
<dbReference type="KEGG" id="ebz:J7S26_07740"/>
<gene>
    <name evidence="1" type="ORF">GMI68_05130</name>
    <name evidence="2" type="ORF">J7S26_07740</name>
</gene>
<dbReference type="Proteomes" id="UP000671910">
    <property type="component" value="Chromosome"/>
</dbReference>
<evidence type="ECO:0000313" key="1">
    <source>
        <dbReference type="EMBL" id="NHM14153.1"/>
    </source>
</evidence>
<reference evidence="2" key="2">
    <citation type="submission" date="2021-04" db="EMBL/GenBank/DDBJ databases">
        <title>Novel species in family Eggerthellaceae.</title>
        <authorList>
            <person name="Zhang G."/>
        </authorList>
    </citation>
    <scope>NUCLEOTIDE SEQUENCE</scope>
    <source>
        <strain evidence="2">Zg-886</strain>
    </source>
</reference>
<dbReference type="InterPro" id="IPR043721">
    <property type="entry name" value="DUF5662"/>
</dbReference>
<organism evidence="2 4">
    <name type="scientific">Xiamenia xianingshaonis</name>
    <dbReference type="NCBI Taxonomy" id="2682776"/>
    <lineage>
        <taxon>Bacteria</taxon>
        <taxon>Bacillati</taxon>
        <taxon>Actinomycetota</taxon>
        <taxon>Coriobacteriia</taxon>
        <taxon>Eggerthellales</taxon>
        <taxon>Eggerthellaceae</taxon>
        <taxon>Xiamenia</taxon>
    </lineage>
</organism>
<dbReference type="Pfam" id="PF18907">
    <property type="entry name" value="DUF5662"/>
    <property type="match status" value="1"/>
</dbReference>
<name>A0A9E6SVJ3_9ACTN</name>
<evidence type="ECO:0000313" key="4">
    <source>
        <dbReference type="Proteomes" id="UP000671910"/>
    </source>
</evidence>
<accession>A0A9E6SVJ3</accession>
<protein>
    <submittedName>
        <fullName evidence="2">Catalase</fullName>
    </submittedName>
</protein>
<reference evidence="1 3" key="1">
    <citation type="submission" date="2019-11" db="EMBL/GenBank/DDBJ databases">
        <title>Eggerthellaceae novel genus isolated from the rectal contents of marmort.</title>
        <authorList>
            <person name="Zhang G."/>
        </authorList>
    </citation>
    <scope>NUCLEOTIDE SEQUENCE [LARGE SCALE GENOMIC DNA]</scope>
    <source>
        <strain evidence="3">zg-886</strain>
        <strain evidence="1">Zg-886</strain>
    </source>
</reference>
<dbReference type="Proteomes" id="UP000636394">
    <property type="component" value="Unassembled WGS sequence"/>
</dbReference>
<evidence type="ECO:0000313" key="3">
    <source>
        <dbReference type="Proteomes" id="UP000636394"/>
    </source>
</evidence>
<evidence type="ECO:0000313" key="2">
    <source>
        <dbReference type="EMBL" id="QTU85252.1"/>
    </source>
</evidence>
<keyword evidence="3" id="KW-1185">Reference proteome</keyword>
<dbReference type="EMBL" id="WPCR01000006">
    <property type="protein sequence ID" value="NHM14153.1"/>
    <property type="molecule type" value="Genomic_DNA"/>
</dbReference>
<dbReference type="EMBL" id="CP072829">
    <property type="protein sequence ID" value="QTU85252.1"/>
    <property type="molecule type" value="Genomic_DNA"/>
</dbReference>